<dbReference type="GO" id="GO:0016757">
    <property type="term" value="F:glycosyltransferase activity"/>
    <property type="evidence" value="ECO:0007669"/>
    <property type="project" value="UniProtKB-KW"/>
</dbReference>
<protein>
    <submittedName>
        <fullName evidence="3">Glycosyltransferase family 4 protein</fullName>
        <ecNumber evidence="3">2.4.-.-</ecNumber>
    </submittedName>
</protein>
<dbReference type="Proteomes" id="UP001596270">
    <property type="component" value="Unassembled WGS sequence"/>
</dbReference>
<evidence type="ECO:0000313" key="4">
    <source>
        <dbReference type="Proteomes" id="UP001596270"/>
    </source>
</evidence>
<dbReference type="Gene3D" id="3.40.50.2000">
    <property type="entry name" value="Glycogen Phosphorylase B"/>
    <property type="match status" value="2"/>
</dbReference>
<gene>
    <name evidence="3" type="ORF">ACFQND_01355</name>
</gene>
<dbReference type="PANTHER" id="PTHR12526">
    <property type="entry name" value="GLYCOSYLTRANSFERASE"/>
    <property type="match status" value="1"/>
</dbReference>
<keyword evidence="3" id="KW-0808">Transferase</keyword>
<dbReference type="InterPro" id="IPR028098">
    <property type="entry name" value="Glyco_trans_4-like_N"/>
</dbReference>
<sequence length="388" mass="43337">MTPPAKKLRIAVLSRTFSPTAGGAERYAIALVEQLAERHDIHVFAQSIEHDWPGVSYHRVSMPVRRPRWFNQLWFAKATWWATRKGFDVVHSHENTWHGDVQTVHVLPVKYSLFHGRTGWRRALRWVKVLSSPRLLVYLWLEHMRYAVRTGRQVVVISETLRNIFAASYPGAMAMTTLITPGIELPRLPMSVATRQDARQQLGLPQDRPCILFVGNDFRKKGLETLIESMRLLPDDVVLAVVGHSAQLPLFRQQAEQAGLASRVFFLGAMKDVSPAYRAADCLAHPTREDTFAMVVLEAMAHGLPVIVSSSKYCGISGMLENGGNALILEDPHDANALAGSLRRVLEDDALGDGLGHNARAFAAGFEWGAIVSRHEQLYRAAVTARSR</sequence>
<keyword evidence="4" id="KW-1185">Reference proteome</keyword>
<evidence type="ECO:0000313" key="3">
    <source>
        <dbReference type="EMBL" id="MFC6279887.1"/>
    </source>
</evidence>
<feature type="domain" description="Glycosyltransferase subfamily 4-like N-terminal" evidence="2">
    <location>
        <begin position="22"/>
        <end position="185"/>
    </location>
</feature>
<proteinExistence type="predicted"/>
<name>A0ABW1TT13_9BURK</name>
<dbReference type="SUPFAM" id="SSF53756">
    <property type="entry name" value="UDP-Glycosyltransferase/glycogen phosphorylase"/>
    <property type="match status" value="1"/>
</dbReference>
<organism evidence="3 4">
    <name type="scientific">Polaromonas aquatica</name>
    <dbReference type="NCBI Taxonomy" id="332657"/>
    <lineage>
        <taxon>Bacteria</taxon>
        <taxon>Pseudomonadati</taxon>
        <taxon>Pseudomonadota</taxon>
        <taxon>Betaproteobacteria</taxon>
        <taxon>Burkholderiales</taxon>
        <taxon>Comamonadaceae</taxon>
        <taxon>Polaromonas</taxon>
    </lineage>
</organism>
<evidence type="ECO:0000259" key="1">
    <source>
        <dbReference type="Pfam" id="PF00534"/>
    </source>
</evidence>
<comment type="caution">
    <text evidence="3">The sequence shown here is derived from an EMBL/GenBank/DDBJ whole genome shotgun (WGS) entry which is preliminary data.</text>
</comment>
<feature type="domain" description="Glycosyl transferase family 1" evidence="1">
    <location>
        <begin position="195"/>
        <end position="360"/>
    </location>
</feature>
<dbReference type="Pfam" id="PF00534">
    <property type="entry name" value="Glycos_transf_1"/>
    <property type="match status" value="1"/>
</dbReference>
<dbReference type="RefSeq" id="WP_371435498.1">
    <property type="nucleotide sequence ID" value="NZ_JBHSRS010000002.1"/>
</dbReference>
<dbReference type="EMBL" id="JBHSRS010000002">
    <property type="protein sequence ID" value="MFC6279887.1"/>
    <property type="molecule type" value="Genomic_DNA"/>
</dbReference>
<accession>A0ABW1TT13</accession>
<dbReference type="InterPro" id="IPR001296">
    <property type="entry name" value="Glyco_trans_1"/>
</dbReference>
<dbReference type="EC" id="2.4.-.-" evidence="3"/>
<keyword evidence="3" id="KW-0328">Glycosyltransferase</keyword>
<evidence type="ECO:0000259" key="2">
    <source>
        <dbReference type="Pfam" id="PF13439"/>
    </source>
</evidence>
<dbReference type="CDD" id="cd03801">
    <property type="entry name" value="GT4_PimA-like"/>
    <property type="match status" value="1"/>
</dbReference>
<dbReference type="Pfam" id="PF13439">
    <property type="entry name" value="Glyco_transf_4"/>
    <property type="match status" value="1"/>
</dbReference>
<reference evidence="4" key="1">
    <citation type="journal article" date="2019" name="Int. J. Syst. Evol. Microbiol.">
        <title>The Global Catalogue of Microorganisms (GCM) 10K type strain sequencing project: providing services to taxonomists for standard genome sequencing and annotation.</title>
        <authorList>
            <consortium name="The Broad Institute Genomics Platform"/>
            <consortium name="The Broad Institute Genome Sequencing Center for Infectious Disease"/>
            <person name="Wu L."/>
            <person name="Ma J."/>
        </authorList>
    </citation>
    <scope>NUCLEOTIDE SEQUENCE [LARGE SCALE GENOMIC DNA]</scope>
    <source>
        <strain evidence="4">CCUG 39402</strain>
    </source>
</reference>